<comment type="similarity">
    <text evidence="1">Belongs to the short-chain dehydrogenases/reductases (SDR) family.</text>
</comment>
<dbReference type="PANTHER" id="PTHR43639:SF1">
    <property type="entry name" value="SHORT-CHAIN DEHYDROGENASE_REDUCTASE FAMILY PROTEIN"/>
    <property type="match status" value="1"/>
</dbReference>
<dbReference type="RefSeq" id="WP_084284093.1">
    <property type="nucleotide sequence ID" value="NZ_FWXJ01000010.1"/>
</dbReference>
<dbReference type="NCBIfam" id="NF006597">
    <property type="entry name" value="PRK09134.1"/>
    <property type="match status" value="1"/>
</dbReference>
<dbReference type="PANTHER" id="PTHR43639">
    <property type="entry name" value="OXIDOREDUCTASE, SHORT-CHAIN DEHYDROGENASE/REDUCTASE FAMILY (AFU_ORTHOLOGUE AFUA_5G02870)"/>
    <property type="match status" value="1"/>
</dbReference>
<keyword evidence="2" id="KW-0560">Oxidoreductase</keyword>
<accession>A0A1W2AV15</accession>
<dbReference type="Pfam" id="PF13561">
    <property type="entry name" value="adh_short_C2"/>
    <property type="match status" value="1"/>
</dbReference>
<dbReference type="InterPro" id="IPR036291">
    <property type="entry name" value="NAD(P)-bd_dom_sf"/>
</dbReference>
<reference evidence="3 4" key="1">
    <citation type="submission" date="2017-04" db="EMBL/GenBank/DDBJ databases">
        <authorList>
            <person name="Afonso C.L."/>
            <person name="Miller P.J."/>
            <person name="Scott M.A."/>
            <person name="Spackman E."/>
            <person name="Goraichik I."/>
            <person name="Dimitrov K.M."/>
            <person name="Suarez D.L."/>
            <person name="Swayne D.E."/>
        </authorList>
    </citation>
    <scope>NUCLEOTIDE SEQUENCE [LARGE SCALE GENOMIC DNA]</scope>
    <source>
        <strain evidence="3 4">VK13</strain>
    </source>
</reference>
<gene>
    <name evidence="3" type="ORF">SAMN06296008_110101</name>
</gene>
<dbReference type="EMBL" id="FWXJ01000010">
    <property type="protein sequence ID" value="SMC64559.1"/>
    <property type="molecule type" value="Genomic_DNA"/>
</dbReference>
<protein>
    <submittedName>
        <fullName evidence="3">NAD(P)-dependent dehydrogenase, short-chain alcohol dehydrogenase family</fullName>
    </submittedName>
</protein>
<evidence type="ECO:0000256" key="1">
    <source>
        <dbReference type="ARBA" id="ARBA00006484"/>
    </source>
</evidence>
<evidence type="ECO:0000313" key="3">
    <source>
        <dbReference type="EMBL" id="SMC64559.1"/>
    </source>
</evidence>
<dbReference type="InterPro" id="IPR002347">
    <property type="entry name" value="SDR_fam"/>
</dbReference>
<dbReference type="Gene3D" id="3.40.50.720">
    <property type="entry name" value="NAD(P)-binding Rossmann-like Domain"/>
    <property type="match status" value="1"/>
</dbReference>
<dbReference type="OrthoDB" id="5292672at2"/>
<keyword evidence="4" id="KW-1185">Reference proteome</keyword>
<organism evidence="3 4">
    <name type="scientific">Polynucleobacter kasalickyi</name>
    <dbReference type="NCBI Taxonomy" id="1938817"/>
    <lineage>
        <taxon>Bacteria</taxon>
        <taxon>Pseudomonadati</taxon>
        <taxon>Pseudomonadota</taxon>
        <taxon>Betaproteobacteria</taxon>
        <taxon>Burkholderiales</taxon>
        <taxon>Burkholderiaceae</taxon>
        <taxon>Polynucleobacter</taxon>
    </lineage>
</organism>
<dbReference type="PRINTS" id="PR00081">
    <property type="entry name" value="GDHRDH"/>
</dbReference>
<dbReference type="STRING" id="1938817.SAMN06296008_110101"/>
<evidence type="ECO:0000256" key="2">
    <source>
        <dbReference type="ARBA" id="ARBA00023002"/>
    </source>
</evidence>
<evidence type="ECO:0000313" key="4">
    <source>
        <dbReference type="Proteomes" id="UP000192708"/>
    </source>
</evidence>
<dbReference type="SUPFAM" id="SSF51735">
    <property type="entry name" value="NAD(P)-binding Rossmann-fold domains"/>
    <property type="match status" value="1"/>
</dbReference>
<dbReference type="GO" id="GO:0016491">
    <property type="term" value="F:oxidoreductase activity"/>
    <property type="evidence" value="ECO:0007669"/>
    <property type="project" value="UniProtKB-KW"/>
</dbReference>
<dbReference type="Proteomes" id="UP000192708">
    <property type="component" value="Unassembled WGS sequence"/>
</dbReference>
<dbReference type="AlphaFoldDB" id="A0A1W2AV15"/>
<proteinExistence type="inferred from homology"/>
<name>A0A1W2AV15_9BURK</name>
<sequence length="259" mass="28144">MNQQNKIALITGAAKRVGRVIALQMAAAGWDIAIHYGKSKQDALGVISQIEDMGCRVIGIEADLQDPEEVKKILPECVARLGLPDCLINNAALFEYDEPSAFQSDLLNAHMQINVAAPLILSEQLYQLHAAQTSPKEPAVIIHLLDQKLDNLNPDFFSYTMSKAALEAAMKMQALHFAPKLRVVGVAPGITMISGDQSASSFQQAHQMTPLQRSSSPEDIAQGILYVCSAKAMTGTTLQIDGGQHLFGSRRDVMFLTNE</sequence>